<reference evidence="2" key="1">
    <citation type="submission" date="2022-11" db="UniProtKB">
        <authorList>
            <consortium name="WormBaseParasite"/>
        </authorList>
    </citation>
    <scope>IDENTIFICATION</scope>
</reference>
<organism evidence="1 2">
    <name type="scientific">Panagrolaimus sp. JU765</name>
    <dbReference type="NCBI Taxonomy" id="591449"/>
    <lineage>
        <taxon>Eukaryota</taxon>
        <taxon>Metazoa</taxon>
        <taxon>Ecdysozoa</taxon>
        <taxon>Nematoda</taxon>
        <taxon>Chromadorea</taxon>
        <taxon>Rhabditida</taxon>
        <taxon>Tylenchina</taxon>
        <taxon>Panagrolaimomorpha</taxon>
        <taxon>Panagrolaimoidea</taxon>
        <taxon>Panagrolaimidae</taxon>
        <taxon>Panagrolaimus</taxon>
    </lineage>
</organism>
<evidence type="ECO:0000313" key="1">
    <source>
        <dbReference type="Proteomes" id="UP000887576"/>
    </source>
</evidence>
<accession>A0AC34RFY4</accession>
<sequence length="165" mass="19187">MPGYSDIYGPEYTTFCGCHVRRFALYIGYISIVLSVFNLIYLIIGGFWYDVFPTILWIFCCLCIVYADKEEKPNFYLPYLIITGLGLIAAPFVIIFCIVLLCADYNSIFKTSKDEATFRTIVVIYLVMYIFANMLALYFWIVVKRAKNYMETEVLTGNVLRQQRV</sequence>
<dbReference type="Proteomes" id="UP000887576">
    <property type="component" value="Unplaced"/>
</dbReference>
<name>A0AC34RFY4_9BILA</name>
<protein>
    <submittedName>
        <fullName evidence="2">Uncharacterized protein</fullName>
    </submittedName>
</protein>
<dbReference type="WBParaSite" id="JU765_v2.g6543.t1">
    <property type="protein sequence ID" value="JU765_v2.g6543.t1"/>
    <property type="gene ID" value="JU765_v2.g6543"/>
</dbReference>
<evidence type="ECO:0000313" key="2">
    <source>
        <dbReference type="WBParaSite" id="JU765_v2.g6543.t1"/>
    </source>
</evidence>
<proteinExistence type="predicted"/>